<keyword evidence="2" id="KW-0813">Transport</keyword>
<evidence type="ECO:0000256" key="6">
    <source>
        <dbReference type="ARBA" id="ARBA00023010"/>
    </source>
</evidence>
<accession>A0A2X2YAD7</accession>
<evidence type="ECO:0000256" key="1">
    <source>
        <dbReference type="ARBA" id="ARBA00004167"/>
    </source>
</evidence>
<evidence type="ECO:0000256" key="2">
    <source>
        <dbReference type="ARBA" id="ARBA00022448"/>
    </source>
</evidence>
<dbReference type="RefSeq" id="WP_004007022.1">
    <property type="nucleotide sequence ID" value="NZ_CAMYEK010000015.1"/>
</dbReference>
<evidence type="ECO:0000256" key="4">
    <source>
        <dbReference type="ARBA" id="ARBA00022927"/>
    </source>
</evidence>
<evidence type="ECO:0000256" key="7">
    <source>
        <dbReference type="ARBA" id="ARBA00023136"/>
    </source>
</evidence>
<feature type="region of interest" description="Disordered" evidence="8">
    <location>
        <begin position="103"/>
        <end position="143"/>
    </location>
</feature>
<evidence type="ECO:0000313" key="9">
    <source>
        <dbReference type="EMBL" id="SQB64772.1"/>
    </source>
</evidence>
<gene>
    <name evidence="9" type="ORF">NCTC11820_01126</name>
</gene>
<protein>
    <submittedName>
        <fullName evidence="9">Sec-independent translocase</fullName>
    </submittedName>
</protein>
<keyword evidence="4" id="KW-0653">Protein transport</keyword>
<evidence type="ECO:0000256" key="5">
    <source>
        <dbReference type="ARBA" id="ARBA00022989"/>
    </source>
</evidence>
<dbReference type="InterPro" id="IPR003369">
    <property type="entry name" value="TatA/B/E"/>
</dbReference>
<dbReference type="EMBL" id="UASJ01000001">
    <property type="protein sequence ID" value="SQB64772.1"/>
    <property type="molecule type" value="Genomic_DNA"/>
</dbReference>
<proteinExistence type="predicted"/>
<dbReference type="GeneID" id="55565579"/>
<comment type="subcellular location">
    <subcellularLocation>
        <location evidence="1">Membrane</location>
        <topology evidence="1">Single-pass membrane protein</topology>
    </subcellularLocation>
</comment>
<organism evidence="9 10">
    <name type="scientific">Mobiluncus curtisii</name>
    <dbReference type="NCBI Taxonomy" id="2051"/>
    <lineage>
        <taxon>Bacteria</taxon>
        <taxon>Bacillati</taxon>
        <taxon>Actinomycetota</taxon>
        <taxon>Actinomycetes</taxon>
        <taxon>Actinomycetales</taxon>
        <taxon>Actinomycetaceae</taxon>
        <taxon>Mobiluncus</taxon>
    </lineage>
</organism>
<reference evidence="9 10" key="1">
    <citation type="submission" date="2018-06" db="EMBL/GenBank/DDBJ databases">
        <authorList>
            <consortium name="Pathogen Informatics"/>
            <person name="Doyle S."/>
        </authorList>
    </citation>
    <scope>NUCLEOTIDE SEQUENCE [LARGE SCALE GENOMIC DNA]</scope>
    <source>
        <strain evidence="9 10">NCTC11820</strain>
    </source>
</reference>
<evidence type="ECO:0000256" key="3">
    <source>
        <dbReference type="ARBA" id="ARBA00022692"/>
    </source>
</evidence>
<keyword evidence="3" id="KW-0812">Transmembrane</keyword>
<keyword evidence="5" id="KW-1133">Transmembrane helix</keyword>
<sequence length="143" mass="15889">MEFFGISGSELLLILVVGVIVIGPRNAAQALLWFKKVIEWLREWSARLREEANFTKSGLSVDLSSFDPREYDPRKMIKDAVAEEMQLWMEQVADIEKAASTEKTVTTDLVTKKSTDTPKPSIDSAPGDSPTEPPAAPRQEKPA</sequence>
<dbReference type="Pfam" id="PF02416">
    <property type="entry name" value="TatA_B_E"/>
    <property type="match status" value="1"/>
</dbReference>
<dbReference type="Proteomes" id="UP000250245">
    <property type="component" value="Unassembled WGS sequence"/>
</dbReference>
<name>A0A2X2YAD7_9ACTO</name>
<evidence type="ECO:0000313" key="10">
    <source>
        <dbReference type="Proteomes" id="UP000250245"/>
    </source>
</evidence>
<keyword evidence="6" id="KW-0811">Translocation</keyword>
<evidence type="ECO:0000256" key="8">
    <source>
        <dbReference type="SAM" id="MobiDB-lite"/>
    </source>
</evidence>
<keyword evidence="7" id="KW-0472">Membrane</keyword>
<dbReference type="OMA" id="EYDPRKM"/>
<dbReference type="AlphaFoldDB" id="A0A2X2YAD7"/>